<keyword evidence="2" id="KW-1185">Reference proteome</keyword>
<comment type="caution">
    <text evidence="1">The sequence shown here is derived from an EMBL/GenBank/DDBJ whole genome shotgun (WGS) entry which is preliminary data.</text>
</comment>
<evidence type="ECO:0000313" key="1">
    <source>
        <dbReference type="EMBL" id="KAK4218214.1"/>
    </source>
</evidence>
<protein>
    <submittedName>
        <fullName evidence="1">Uncharacterized protein</fullName>
    </submittedName>
</protein>
<sequence>MIQILAQDNSCALPDNFTVSYFLAFTPDTASGNQNSPLVHFGFQDIATSISTMCMYNTSSVNVGPEGLTPRYACDNEMVEFIWDSEEVTLTVVEKACSNR</sequence>
<dbReference type="EMBL" id="MU858054">
    <property type="protein sequence ID" value="KAK4218214.1"/>
    <property type="molecule type" value="Genomic_DNA"/>
</dbReference>
<reference evidence="1" key="2">
    <citation type="submission" date="2023-05" db="EMBL/GenBank/DDBJ databases">
        <authorList>
            <consortium name="Lawrence Berkeley National Laboratory"/>
            <person name="Steindorff A."/>
            <person name="Hensen N."/>
            <person name="Bonometti L."/>
            <person name="Westerberg I."/>
            <person name="Brannstrom I.O."/>
            <person name="Guillou S."/>
            <person name="Cros-Aarteil S."/>
            <person name="Calhoun S."/>
            <person name="Haridas S."/>
            <person name="Kuo A."/>
            <person name="Mondo S."/>
            <person name="Pangilinan J."/>
            <person name="Riley R."/>
            <person name="Labutti K."/>
            <person name="Andreopoulos B."/>
            <person name="Lipzen A."/>
            <person name="Chen C."/>
            <person name="Yanf M."/>
            <person name="Daum C."/>
            <person name="Ng V."/>
            <person name="Clum A."/>
            <person name="Ohm R."/>
            <person name="Martin F."/>
            <person name="Silar P."/>
            <person name="Natvig D."/>
            <person name="Lalanne C."/>
            <person name="Gautier V."/>
            <person name="Ament-Velasquez S.L."/>
            <person name="Kruys A."/>
            <person name="Hutchinson M.I."/>
            <person name="Powell A.J."/>
            <person name="Barry K."/>
            <person name="Miller A.N."/>
            <person name="Grigoriev I.V."/>
            <person name="Debuchy R."/>
            <person name="Gladieux P."/>
            <person name="Thoren M.H."/>
            <person name="Johannesson H."/>
        </authorList>
    </citation>
    <scope>NUCLEOTIDE SEQUENCE</scope>
    <source>
        <strain evidence="1">PSN293</strain>
    </source>
</reference>
<organism evidence="1 2">
    <name type="scientific">Rhypophila decipiens</name>
    <dbReference type="NCBI Taxonomy" id="261697"/>
    <lineage>
        <taxon>Eukaryota</taxon>
        <taxon>Fungi</taxon>
        <taxon>Dikarya</taxon>
        <taxon>Ascomycota</taxon>
        <taxon>Pezizomycotina</taxon>
        <taxon>Sordariomycetes</taxon>
        <taxon>Sordariomycetidae</taxon>
        <taxon>Sordariales</taxon>
        <taxon>Naviculisporaceae</taxon>
        <taxon>Rhypophila</taxon>
    </lineage>
</organism>
<dbReference type="AlphaFoldDB" id="A0AAN7BC02"/>
<gene>
    <name evidence="1" type="ORF">QBC37DRAFT_412803</name>
</gene>
<name>A0AAN7BC02_9PEZI</name>
<evidence type="ECO:0000313" key="2">
    <source>
        <dbReference type="Proteomes" id="UP001301769"/>
    </source>
</evidence>
<accession>A0AAN7BC02</accession>
<dbReference type="Proteomes" id="UP001301769">
    <property type="component" value="Unassembled WGS sequence"/>
</dbReference>
<proteinExistence type="predicted"/>
<reference evidence="1" key="1">
    <citation type="journal article" date="2023" name="Mol. Phylogenet. Evol.">
        <title>Genome-scale phylogeny and comparative genomics of the fungal order Sordariales.</title>
        <authorList>
            <person name="Hensen N."/>
            <person name="Bonometti L."/>
            <person name="Westerberg I."/>
            <person name="Brannstrom I.O."/>
            <person name="Guillou S."/>
            <person name="Cros-Aarteil S."/>
            <person name="Calhoun S."/>
            <person name="Haridas S."/>
            <person name="Kuo A."/>
            <person name="Mondo S."/>
            <person name="Pangilinan J."/>
            <person name="Riley R."/>
            <person name="LaButti K."/>
            <person name="Andreopoulos B."/>
            <person name="Lipzen A."/>
            <person name="Chen C."/>
            <person name="Yan M."/>
            <person name="Daum C."/>
            <person name="Ng V."/>
            <person name="Clum A."/>
            <person name="Steindorff A."/>
            <person name="Ohm R.A."/>
            <person name="Martin F."/>
            <person name="Silar P."/>
            <person name="Natvig D.O."/>
            <person name="Lalanne C."/>
            <person name="Gautier V."/>
            <person name="Ament-Velasquez S.L."/>
            <person name="Kruys A."/>
            <person name="Hutchinson M.I."/>
            <person name="Powell A.J."/>
            <person name="Barry K."/>
            <person name="Miller A.N."/>
            <person name="Grigoriev I.V."/>
            <person name="Debuchy R."/>
            <person name="Gladieux P."/>
            <person name="Hiltunen Thoren M."/>
            <person name="Johannesson H."/>
        </authorList>
    </citation>
    <scope>NUCLEOTIDE SEQUENCE</scope>
    <source>
        <strain evidence="1">PSN293</strain>
    </source>
</reference>